<dbReference type="Proteomes" id="UP000470470">
    <property type="component" value="Unassembled WGS sequence"/>
</dbReference>
<evidence type="ECO:0000256" key="4">
    <source>
        <dbReference type="ARBA" id="ARBA00004676"/>
    </source>
</evidence>
<evidence type="ECO:0000256" key="9">
    <source>
        <dbReference type="ARBA" id="ARBA00022679"/>
    </source>
</evidence>
<feature type="compositionally biased region" description="Low complexity" evidence="20">
    <location>
        <begin position="352"/>
        <end position="374"/>
    </location>
</feature>
<comment type="domain">
    <text evidence="19">The N-terminal region contains the highly conserved SGGXDS motif, predicted to be a P-loop motif involved in ATP binding.</text>
</comment>
<dbReference type="Gene3D" id="3.40.50.2020">
    <property type="match status" value="1"/>
</dbReference>
<evidence type="ECO:0000313" key="25">
    <source>
        <dbReference type="Proteomes" id="UP000470470"/>
    </source>
</evidence>
<comment type="cofactor">
    <cofactor evidence="1">
        <name>Mg(2+)</name>
        <dbReference type="ChEBI" id="CHEBI:18420"/>
    </cofactor>
</comment>
<dbReference type="Pfam" id="PF00156">
    <property type="entry name" value="Pribosyltran"/>
    <property type="match status" value="1"/>
</dbReference>
<dbReference type="GO" id="GO:0000287">
    <property type="term" value="F:magnesium ion binding"/>
    <property type="evidence" value="ECO:0007669"/>
    <property type="project" value="TreeGrafter"/>
</dbReference>
<comment type="function">
    <text evidence="19">Ligates lysine onto the cytidine present at position 34 of the AUA codon-specific tRNA(Ile) that contains the anticodon CAU, in an ATP-dependent manner. Cytidine is converted to lysidine, thus changing the amino acid specificity of the tRNA from methionine to isoleucine.</text>
</comment>
<dbReference type="SUPFAM" id="SSF53271">
    <property type="entry name" value="PRTase-like"/>
    <property type="match status" value="1"/>
</dbReference>
<evidence type="ECO:0000259" key="23">
    <source>
        <dbReference type="Pfam" id="PF09179"/>
    </source>
</evidence>
<comment type="similarity">
    <text evidence="19">Belongs to the tRNA(Ile)-lysidine synthase family.</text>
</comment>
<dbReference type="GO" id="GO:0005829">
    <property type="term" value="C:cytosol"/>
    <property type="evidence" value="ECO:0007669"/>
    <property type="project" value="TreeGrafter"/>
</dbReference>
<organism evidence="24 25">
    <name type="scientific">Goekera deserti</name>
    <dbReference type="NCBI Taxonomy" id="2497753"/>
    <lineage>
        <taxon>Bacteria</taxon>
        <taxon>Bacillati</taxon>
        <taxon>Actinomycetota</taxon>
        <taxon>Actinomycetes</taxon>
        <taxon>Geodermatophilales</taxon>
        <taxon>Geodermatophilaceae</taxon>
        <taxon>Goekera</taxon>
    </lineage>
</organism>
<evidence type="ECO:0000256" key="20">
    <source>
        <dbReference type="SAM" id="MobiDB-lite"/>
    </source>
</evidence>
<evidence type="ECO:0000256" key="5">
    <source>
        <dbReference type="ARBA" id="ARBA00008391"/>
    </source>
</evidence>
<dbReference type="GO" id="GO:0046100">
    <property type="term" value="P:hypoxanthine metabolic process"/>
    <property type="evidence" value="ECO:0007669"/>
    <property type="project" value="TreeGrafter"/>
</dbReference>
<dbReference type="NCBIfam" id="TIGR01203">
    <property type="entry name" value="HGPRTase"/>
    <property type="match status" value="1"/>
</dbReference>
<dbReference type="PANTHER" id="PTHR43340:SF1">
    <property type="entry name" value="HYPOXANTHINE PHOSPHORIBOSYLTRANSFERASE"/>
    <property type="match status" value="1"/>
</dbReference>
<evidence type="ECO:0000256" key="3">
    <source>
        <dbReference type="ARBA" id="ARBA00004669"/>
    </source>
</evidence>
<keyword evidence="6 19" id="KW-0963">Cytoplasm</keyword>
<dbReference type="PANTHER" id="PTHR43340">
    <property type="entry name" value="HYPOXANTHINE-GUANINE PHOSPHORIBOSYLTRANSFERASE"/>
    <property type="match status" value="1"/>
</dbReference>
<keyword evidence="12" id="KW-0660">Purine salvage</keyword>
<evidence type="ECO:0000259" key="22">
    <source>
        <dbReference type="Pfam" id="PF01171"/>
    </source>
</evidence>
<evidence type="ECO:0000256" key="17">
    <source>
        <dbReference type="ARBA" id="ARBA00048811"/>
    </source>
</evidence>
<dbReference type="InterPro" id="IPR015262">
    <property type="entry name" value="tRNA_Ile_lys_synt_subst-bd"/>
</dbReference>
<protein>
    <recommendedName>
        <fullName evidence="19">tRNA(Ile)-lysidine synthase</fullName>
        <ecNumber evidence="19">6.3.4.19</ecNumber>
    </recommendedName>
    <alternativeName>
        <fullName evidence="19">tRNA(Ile)-2-lysyl-cytidine synthase</fullName>
    </alternativeName>
    <alternativeName>
        <fullName evidence="19">tRNA(Ile)-lysidine synthetase</fullName>
    </alternativeName>
</protein>
<dbReference type="AlphaFoldDB" id="A0A7K3WKU7"/>
<comment type="catalytic activity">
    <reaction evidence="17">
        <text>GMP + diphosphate = guanine + 5-phospho-alpha-D-ribose 1-diphosphate</text>
        <dbReference type="Rhea" id="RHEA:25424"/>
        <dbReference type="ChEBI" id="CHEBI:16235"/>
        <dbReference type="ChEBI" id="CHEBI:33019"/>
        <dbReference type="ChEBI" id="CHEBI:58017"/>
        <dbReference type="ChEBI" id="CHEBI:58115"/>
        <dbReference type="EC" id="2.4.2.8"/>
    </reaction>
    <physiologicalReaction direction="right-to-left" evidence="17">
        <dbReference type="Rhea" id="RHEA:25426"/>
    </physiologicalReaction>
</comment>
<dbReference type="InterPro" id="IPR000836">
    <property type="entry name" value="PRTase_dom"/>
</dbReference>
<evidence type="ECO:0000313" key="24">
    <source>
        <dbReference type="EMBL" id="NEL56489.1"/>
    </source>
</evidence>
<dbReference type="GO" id="GO:0006400">
    <property type="term" value="P:tRNA modification"/>
    <property type="evidence" value="ECO:0007669"/>
    <property type="project" value="UniProtKB-UniRule"/>
</dbReference>
<dbReference type="InterPro" id="IPR011063">
    <property type="entry name" value="TilS/TtcA_N"/>
</dbReference>
<dbReference type="GO" id="GO:0032263">
    <property type="term" value="P:GMP salvage"/>
    <property type="evidence" value="ECO:0007669"/>
    <property type="project" value="TreeGrafter"/>
</dbReference>
<dbReference type="CDD" id="cd06223">
    <property type="entry name" value="PRTases_typeI"/>
    <property type="match status" value="1"/>
</dbReference>
<dbReference type="GO" id="GO:0032267">
    <property type="term" value="F:tRNA(Ile)-lysidine synthase activity"/>
    <property type="evidence" value="ECO:0007669"/>
    <property type="project" value="UniProtKB-EC"/>
</dbReference>
<dbReference type="InterPro" id="IPR005904">
    <property type="entry name" value="Hxn_phspho_trans"/>
</dbReference>
<feature type="region of interest" description="Disordered" evidence="20">
    <location>
        <begin position="331"/>
        <end position="382"/>
    </location>
</feature>
<comment type="catalytic activity">
    <reaction evidence="18">
        <text>IMP + diphosphate = hypoxanthine + 5-phospho-alpha-D-ribose 1-diphosphate</text>
        <dbReference type="Rhea" id="RHEA:17973"/>
        <dbReference type="ChEBI" id="CHEBI:17368"/>
        <dbReference type="ChEBI" id="CHEBI:33019"/>
        <dbReference type="ChEBI" id="CHEBI:58017"/>
        <dbReference type="ChEBI" id="CHEBI:58053"/>
        <dbReference type="EC" id="2.4.2.8"/>
    </reaction>
    <physiologicalReaction direction="right-to-left" evidence="18">
        <dbReference type="Rhea" id="RHEA:17975"/>
    </physiologicalReaction>
</comment>
<feature type="domain" description="tRNA(Ile)-lysidine/2-thiocytidine synthase N-terminal" evidence="22">
    <location>
        <begin position="33"/>
        <end position="212"/>
    </location>
</feature>
<feature type="domain" description="tRNA(Ile)-lysidine synthase substrate-binding" evidence="23">
    <location>
        <begin position="262"/>
        <end position="327"/>
    </location>
</feature>
<dbReference type="InterPro" id="IPR029057">
    <property type="entry name" value="PRTase-like"/>
</dbReference>
<dbReference type="EC" id="6.3.4.19" evidence="19"/>
<dbReference type="FunFam" id="3.40.50.2020:FF:000006">
    <property type="entry name" value="Hypoxanthine phosphoribosyltransferase"/>
    <property type="match status" value="1"/>
</dbReference>
<dbReference type="GO" id="GO:0032264">
    <property type="term" value="P:IMP salvage"/>
    <property type="evidence" value="ECO:0007669"/>
    <property type="project" value="TreeGrafter"/>
</dbReference>
<name>A0A7K3WKU7_9ACTN</name>
<evidence type="ECO:0000256" key="18">
    <source>
        <dbReference type="ARBA" id="ARBA00049402"/>
    </source>
</evidence>
<dbReference type="GO" id="GO:0052657">
    <property type="term" value="F:guanine phosphoribosyltransferase activity"/>
    <property type="evidence" value="ECO:0007669"/>
    <property type="project" value="UniProtKB-ARBA"/>
</dbReference>
<dbReference type="GO" id="GO:0005524">
    <property type="term" value="F:ATP binding"/>
    <property type="evidence" value="ECO:0007669"/>
    <property type="project" value="UniProtKB-UniRule"/>
</dbReference>
<dbReference type="EMBL" id="JAAGWK010000036">
    <property type="protein sequence ID" value="NEL56489.1"/>
    <property type="molecule type" value="Genomic_DNA"/>
</dbReference>
<evidence type="ECO:0000256" key="8">
    <source>
        <dbReference type="ARBA" id="ARBA00022676"/>
    </source>
</evidence>
<accession>A0A7K3WKU7</accession>
<comment type="caution">
    <text evidence="24">The sequence shown here is derived from an EMBL/GenBank/DDBJ whole genome shotgun (WGS) entry which is preliminary data.</text>
</comment>
<dbReference type="SUPFAM" id="SSF82829">
    <property type="entry name" value="MesJ substrate recognition domain-like"/>
    <property type="match status" value="1"/>
</dbReference>
<dbReference type="InterPro" id="IPR014729">
    <property type="entry name" value="Rossmann-like_a/b/a_fold"/>
</dbReference>
<gene>
    <name evidence="24" type="primary">hpt</name>
    <name evidence="19" type="synonym">tilS</name>
    <name evidence="24" type="ORF">G1H19_21205</name>
</gene>
<dbReference type="InterPro" id="IPR012094">
    <property type="entry name" value="tRNA_Ile_lys_synt"/>
</dbReference>
<dbReference type="GO" id="GO:0006166">
    <property type="term" value="P:purine ribonucleoside salvage"/>
    <property type="evidence" value="ECO:0007669"/>
    <property type="project" value="UniProtKB-KW"/>
</dbReference>
<sequence>MSPAPVVAGPHPAVAALRVAVRPGLARAAGRTVLVGCSGGADSVALAAALAVEAPRAGVRCGAVTVDHGLQQGSAARAAATAELVRGLGLDPVLVARAEVAADGGPEGAARAARLAAVRSVAGTVAGPVTVALAHTLDDQAETVLLGLGRGSGPRSVAGMVEHRDDGDLRWWRPLLAERRGTTRAACRALGLPVWEDPWNTDPAYRRVRLRTEVLPLLEDALGGGVAPALARTAALLREDLDALDALAAARLAALLEPAGTLPAAPLADLPPALRRRVLRGWLTGAGVADLQSVHLLAVDALVTGWRGQRAVSLPGGVGVVRRSGRLALEPTRVPGGAAARPGPVHDSRGDPSVSQSVPAPEAAAAGEPAPGSPVDGPLGPDHGYGPDIDHVLLTEEQIQQKIRELATRIAVDYAGREVLLVGVLKGAVLFMSDFARALQLPTQMEFMAVSSYGSATSSSGVVRILKDLDRDITDKHVLVLEDIIDSGLTLSWLLKNLGGRRPASLEVCALLRKPDAVKVDVPVKYIGFDIPNEFVVGYGLDYAERYRDLPYIATLRPEVYSS</sequence>
<evidence type="ECO:0000256" key="2">
    <source>
        <dbReference type="ARBA" id="ARBA00004496"/>
    </source>
</evidence>
<proteinExistence type="inferred from homology"/>
<evidence type="ECO:0000256" key="1">
    <source>
        <dbReference type="ARBA" id="ARBA00001946"/>
    </source>
</evidence>
<evidence type="ECO:0000256" key="12">
    <source>
        <dbReference type="ARBA" id="ARBA00022726"/>
    </source>
</evidence>
<dbReference type="Gene3D" id="3.40.50.620">
    <property type="entry name" value="HUPs"/>
    <property type="match status" value="1"/>
</dbReference>
<keyword evidence="14 19" id="KW-0067">ATP-binding</keyword>
<keyword evidence="9 24" id="KW-0808">Transferase</keyword>
<feature type="domain" description="Phosphoribosyltransferase" evidence="21">
    <location>
        <begin position="397"/>
        <end position="543"/>
    </location>
</feature>
<keyword evidence="13 19" id="KW-0547">Nucleotide-binding</keyword>
<comment type="pathway">
    <text evidence="4">Purine metabolism; GMP biosynthesis via salvage pathway; GMP from guanine: step 1/1.</text>
</comment>
<dbReference type="HAMAP" id="MF_01161">
    <property type="entry name" value="tRNA_Ile_lys_synt"/>
    <property type="match status" value="1"/>
</dbReference>
<evidence type="ECO:0000256" key="15">
    <source>
        <dbReference type="ARBA" id="ARBA00022842"/>
    </source>
</evidence>
<comment type="subcellular location">
    <subcellularLocation>
        <location evidence="2 19">Cytoplasm</location>
    </subcellularLocation>
</comment>
<keyword evidence="15" id="KW-0460">Magnesium</keyword>
<dbReference type="Pfam" id="PF01171">
    <property type="entry name" value="ATP_bind_3"/>
    <property type="match status" value="1"/>
</dbReference>
<comment type="similarity">
    <text evidence="5">Belongs to the purine/pyrimidine phosphoribosyltransferase family.</text>
</comment>
<feature type="binding site" evidence="19">
    <location>
        <begin position="38"/>
        <end position="43"/>
    </location>
    <ligand>
        <name>ATP</name>
        <dbReference type="ChEBI" id="CHEBI:30616"/>
    </ligand>
</feature>
<keyword evidence="10 19" id="KW-0819">tRNA processing</keyword>
<evidence type="ECO:0000256" key="14">
    <source>
        <dbReference type="ARBA" id="ARBA00022840"/>
    </source>
</evidence>
<keyword evidence="8 24" id="KW-0328">Glycosyltransferase</keyword>
<dbReference type="SUPFAM" id="SSF52402">
    <property type="entry name" value="Adenine nucleotide alpha hydrolases-like"/>
    <property type="match status" value="1"/>
</dbReference>
<evidence type="ECO:0000256" key="7">
    <source>
        <dbReference type="ARBA" id="ARBA00022598"/>
    </source>
</evidence>
<dbReference type="GO" id="GO:0004422">
    <property type="term" value="F:hypoxanthine phosphoribosyltransferase activity"/>
    <property type="evidence" value="ECO:0007669"/>
    <property type="project" value="InterPro"/>
</dbReference>
<comment type="catalytic activity">
    <reaction evidence="16 19">
        <text>cytidine(34) in tRNA(Ile2) + L-lysine + ATP = lysidine(34) in tRNA(Ile2) + AMP + diphosphate + H(+)</text>
        <dbReference type="Rhea" id="RHEA:43744"/>
        <dbReference type="Rhea" id="RHEA-COMP:10625"/>
        <dbReference type="Rhea" id="RHEA-COMP:10670"/>
        <dbReference type="ChEBI" id="CHEBI:15378"/>
        <dbReference type="ChEBI" id="CHEBI:30616"/>
        <dbReference type="ChEBI" id="CHEBI:32551"/>
        <dbReference type="ChEBI" id="CHEBI:33019"/>
        <dbReference type="ChEBI" id="CHEBI:82748"/>
        <dbReference type="ChEBI" id="CHEBI:83665"/>
        <dbReference type="ChEBI" id="CHEBI:456215"/>
        <dbReference type="EC" id="6.3.4.19"/>
    </reaction>
</comment>
<evidence type="ECO:0000256" key="19">
    <source>
        <dbReference type="HAMAP-Rule" id="MF_01161"/>
    </source>
</evidence>
<evidence type="ECO:0000256" key="6">
    <source>
        <dbReference type="ARBA" id="ARBA00022490"/>
    </source>
</evidence>
<dbReference type="Gene3D" id="1.20.59.20">
    <property type="match status" value="1"/>
</dbReference>
<evidence type="ECO:0000256" key="16">
    <source>
        <dbReference type="ARBA" id="ARBA00048539"/>
    </source>
</evidence>
<evidence type="ECO:0000256" key="13">
    <source>
        <dbReference type="ARBA" id="ARBA00022741"/>
    </source>
</evidence>
<dbReference type="InterPro" id="IPR050408">
    <property type="entry name" value="HGPRT"/>
</dbReference>
<dbReference type="InterPro" id="IPR012795">
    <property type="entry name" value="tRNA_Ile_lys_synt_N"/>
</dbReference>
<evidence type="ECO:0000256" key="10">
    <source>
        <dbReference type="ARBA" id="ARBA00022694"/>
    </source>
</evidence>
<dbReference type="NCBIfam" id="TIGR02432">
    <property type="entry name" value="lysidine_TilS_N"/>
    <property type="match status" value="1"/>
</dbReference>
<evidence type="ECO:0000259" key="21">
    <source>
        <dbReference type="Pfam" id="PF00156"/>
    </source>
</evidence>
<keyword evidence="25" id="KW-1185">Reference proteome</keyword>
<reference evidence="24 25" key="1">
    <citation type="submission" date="2020-02" db="EMBL/GenBank/DDBJ databases">
        <title>The whole genome sequence of CPCC 205119.</title>
        <authorList>
            <person name="Jiang Z."/>
        </authorList>
    </citation>
    <scope>NUCLEOTIDE SEQUENCE [LARGE SCALE GENOMIC DNA]</scope>
    <source>
        <strain evidence="24 25">CPCC 205119</strain>
    </source>
</reference>
<keyword evidence="7 19" id="KW-0436">Ligase</keyword>
<dbReference type="CDD" id="cd01992">
    <property type="entry name" value="TilS_N"/>
    <property type="match status" value="1"/>
</dbReference>
<comment type="pathway">
    <text evidence="3">Purine metabolism; IMP biosynthesis via salvage pathway; IMP from hypoxanthine: step 1/1.</text>
</comment>
<dbReference type="GO" id="GO:0006178">
    <property type="term" value="P:guanine salvage"/>
    <property type="evidence" value="ECO:0007669"/>
    <property type="project" value="TreeGrafter"/>
</dbReference>
<evidence type="ECO:0000256" key="11">
    <source>
        <dbReference type="ARBA" id="ARBA00022723"/>
    </source>
</evidence>
<dbReference type="Pfam" id="PF09179">
    <property type="entry name" value="TilS"/>
    <property type="match status" value="1"/>
</dbReference>
<keyword evidence="11" id="KW-0479">Metal-binding</keyword>